<sequence length="161" mass="17835">MNTATHIISAHVLPKSSASSASSATPLIAPIDAAALDLVRGRLTPRQLGRAGERYAALWLEEQGWRILDRNWRSRYGELDLIALDPRGEIVFVEVKTRRSSMQGSPQEAVDRRKQSALRRAAMEWLLDDAHYVPHQGTRFDVIAVRVASSGPQTTHIPGAF</sequence>
<dbReference type="Gene3D" id="3.40.1350.10">
    <property type="match status" value="1"/>
</dbReference>
<reference evidence="3 4" key="1">
    <citation type="submission" date="2019-10" db="EMBL/GenBank/DDBJ databases">
        <title>Bifidobacterium from non-human primates.</title>
        <authorList>
            <person name="Modesto M."/>
        </authorList>
    </citation>
    <scope>NUCLEOTIDE SEQUENCE [LARGE SCALE GENOMIC DNA]</scope>
    <source>
        <strain evidence="3 4">TREC</strain>
    </source>
</reference>
<evidence type="ECO:0000256" key="1">
    <source>
        <dbReference type="ARBA" id="ARBA00006738"/>
    </source>
</evidence>
<dbReference type="Pfam" id="PF02021">
    <property type="entry name" value="UPF0102"/>
    <property type="match status" value="1"/>
</dbReference>
<dbReference type="SUPFAM" id="SSF52980">
    <property type="entry name" value="Restriction endonuclease-like"/>
    <property type="match status" value="1"/>
</dbReference>
<dbReference type="PANTHER" id="PTHR34039:SF1">
    <property type="entry name" value="UPF0102 PROTEIN YRAN"/>
    <property type="match status" value="1"/>
</dbReference>
<gene>
    <name evidence="3" type="ORF">GFD22_05550</name>
</gene>
<dbReference type="HAMAP" id="MF_00048">
    <property type="entry name" value="UPF0102"/>
    <property type="match status" value="1"/>
</dbReference>
<dbReference type="EMBL" id="WHZY01000006">
    <property type="protein sequence ID" value="NEG78440.1"/>
    <property type="molecule type" value="Genomic_DNA"/>
</dbReference>
<dbReference type="NCBIfam" id="TIGR00252">
    <property type="entry name" value="YraN family protein"/>
    <property type="match status" value="1"/>
</dbReference>
<organism evidence="3 4">
    <name type="scientific">Bifidobacterium avesanii</name>
    <dbReference type="NCBI Taxonomy" id="1798157"/>
    <lineage>
        <taxon>Bacteria</taxon>
        <taxon>Bacillati</taxon>
        <taxon>Actinomycetota</taxon>
        <taxon>Actinomycetes</taxon>
        <taxon>Bifidobacteriales</taxon>
        <taxon>Bifidobacteriaceae</taxon>
        <taxon>Bifidobacterium</taxon>
    </lineage>
</organism>
<dbReference type="NCBIfam" id="NF009150">
    <property type="entry name" value="PRK12497.1-3"/>
    <property type="match status" value="1"/>
</dbReference>
<name>A0A7K3TIK8_9BIFI</name>
<proteinExistence type="inferred from homology"/>
<evidence type="ECO:0000313" key="3">
    <source>
        <dbReference type="EMBL" id="NEG78440.1"/>
    </source>
</evidence>
<dbReference type="InterPro" id="IPR011856">
    <property type="entry name" value="tRNA_endonuc-like_dom_sf"/>
</dbReference>
<dbReference type="Proteomes" id="UP000469763">
    <property type="component" value="Unassembled WGS sequence"/>
</dbReference>
<dbReference type="GO" id="GO:0003676">
    <property type="term" value="F:nucleic acid binding"/>
    <property type="evidence" value="ECO:0007669"/>
    <property type="project" value="InterPro"/>
</dbReference>
<dbReference type="OrthoDB" id="9794876at2"/>
<dbReference type="InterPro" id="IPR003509">
    <property type="entry name" value="UPF0102_YraN-like"/>
</dbReference>
<dbReference type="PANTHER" id="PTHR34039">
    <property type="entry name" value="UPF0102 PROTEIN YRAN"/>
    <property type="match status" value="1"/>
</dbReference>
<comment type="similarity">
    <text evidence="1 2">Belongs to the UPF0102 family.</text>
</comment>
<protein>
    <recommendedName>
        <fullName evidence="2">UPF0102 protein GFD22_05550</fullName>
    </recommendedName>
</protein>
<evidence type="ECO:0000256" key="2">
    <source>
        <dbReference type="HAMAP-Rule" id="MF_00048"/>
    </source>
</evidence>
<keyword evidence="4" id="KW-1185">Reference proteome</keyword>
<comment type="caution">
    <text evidence="3">The sequence shown here is derived from an EMBL/GenBank/DDBJ whole genome shotgun (WGS) entry which is preliminary data.</text>
</comment>
<dbReference type="NCBIfam" id="NF009154">
    <property type="entry name" value="PRK12497.3-3"/>
    <property type="match status" value="1"/>
</dbReference>
<dbReference type="InterPro" id="IPR011335">
    <property type="entry name" value="Restrct_endonuc-II-like"/>
</dbReference>
<dbReference type="CDD" id="cd20736">
    <property type="entry name" value="PoNe_Nuclease"/>
    <property type="match status" value="1"/>
</dbReference>
<evidence type="ECO:0000313" key="4">
    <source>
        <dbReference type="Proteomes" id="UP000469763"/>
    </source>
</evidence>
<accession>A0A7K3TIK8</accession>
<dbReference type="AlphaFoldDB" id="A0A7K3TIK8"/>